<sequence>MLIFRSPYLFHPISSLQTSATPQLLHDIVSKPLESSYLLTDLPVSYNPPPDTSISSIIHHRQHEGESRHLSHRSPPHRCHNHRRLCDLHATATNEARPHRRRNHNHW</sequence>
<dbReference type="AlphaFoldDB" id="A0A6A6UFE2"/>
<dbReference type="Proteomes" id="UP000799302">
    <property type="component" value="Unassembled WGS sequence"/>
</dbReference>
<proteinExistence type="predicted"/>
<keyword evidence="2" id="KW-1185">Reference proteome</keyword>
<evidence type="ECO:0000313" key="1">
    <source>
        <dbReference type="EMBL" id="KAF2670271.1"/>
    </source>
</evidence>
<name>A0A6A6UFE2_9PEZI</name>
<dbReference type="EMBL" id="MU004234">
    <property type="protein sequence ID" value="KAF2670271.1"/>
    <property type="molecule type" value="Genomic_DNA"/>
</dbReference>
<reference evidence="1" key="1">
    <citation type="journal article" date="2020" name="Stud. Mycol.">
        <title>101 Dothideomycetes genomes: a test case for predicting lifestyles and emergence of pathogens.</title>
        <authorList>
            <person name="Haridas S."/>
            <person name="Albert R."/>
            <person name="Binder M."/>
            <person name="Bloem J."/>
            <person name="Labutti K."/>
            <person name="Salamov A."/>
            <person name="Andreopoulos B."/>
            <person name="Baker S."/>
            <person name="Barry K."/>
            <person name="Bills G."/>
            <person name="Bluhm B."/>
            <person name="Cannon C."/>
            <person name="Castanera R."/>
            <person name="Culley D."/>
            <person name="Daum C."/>
            <person name="Ezra D."/>
            <person name="Gonzalez J."/>
            <person name="Henrissat B."/>
            <person name="Kuo A."/>
            <person name="Liang C."/>
            <person name="Lipzen A."/>
            <person name="Lutzoni F."/>
            <person name="Magnuson J."/>
            <person name="Mondo S."/>
            <person name="Nolan M."/>
            <person name="Ohm R."/>
            <person name="Pangilinan J."/>
            <person name="Park H.-J."/>
            <person name="Ramirez L."/>
            <person name="Alfaro M."/>
            <person name="Sun H."/>
            <person name="Tritt A."/>
            <person name="Yoshinaga Y."/>
            <person name="Zwiers L.-H."/>
            <person name="Turgeon B."/>
            <person name="Goodwin S."/>
            <person name="Spatafora J."/>
            <person name="Crous P."/>
            <person name="Grigoriev I."/>
        </authorList>
    </citation>
    <scope>NUCLEOTIDE SEQUENCE</scope>
    <source>
        <strain evidence="1">CBS 115976</strain>
    </source>
</reference>
<organism evidence="1 2">
    <name type="scientific">Microthyrium microscopicum</name>
    <dbReference type="NCBI Taxonomy" id="703497"/>
    <lineage>
        <taxon>Eukaryota</taxon>
        <taxon>Fungi</taxon>
        <taxon>Dikarya</taxon>
        <taxon>Ascomycota</taxon>
        <taxon>Pezizomycotina</taxon>
        <taxon>Dothideomycetes</taxon>
        <taxon>Dothideomycetes incertae sedis</taxon>
        <taxon>Microthyriales</taxon>
        <taxon>Microthyriaceae</taxon>
        <taxon>Microthyrium</taxon>
    </lineage>
</organism>
<accession>A0A6A6UFE2</accession>
<gene>
    <name evidence="1" type="ORF">BT63DRAFT_233211</name>
</gene>
<protein>
    <submittedName>
        <fullName evidence="1">Uncharacterized protein</fullName>
    </submittedName>
</protein>
<evidence type="ECO:0000313" key="2">
    <source>
        <dbReference type="Proteomes" id="UP000799302"/>
    </source>
</evidence>